<evidence type="ECO:0000313" key="2">
    <source>
        <dbReference type="Proteomes" id="UP000030671"/>
    </source>
</evidence>
<keyword evidence="2" id="KW-1185">Reference proteome</keyword>
<dbReference type="AlphaFoldDB" id="W4K9S4"/>
<dbReference type="GeneID" id="20674094"/>
<reference evidence="1 2" key="1">
    <citation type="journal article" date="2012" name="New Phytol.">
        <title>Insight into trade-off between wood decay and parasitism from the genome of a fungal forest pathogen.</title>
        <authorList>
            <person name="Olson A."/>
            <person name="Aerts A."/>
            <person name="Asiegbu F."/>
            <person name="Belbahri L."/>
            <person name="Bouzid O."/>
            <person name="Broberg A."/>
            <person name="Canback B."/>
            <person name="Coutinho P.M."/>
            <person name="Cullen D."/>
            <person name="Dalman K."/>
            <person name="Deflorio G."/>
            <person name="van Diepen L.T."/>
            <person name="Dunand C."/>
            <person name="Duplessis S."/>
            <person name="Durling M."/>
            <person name="Gonthier P."/>
            <person name="Grimwood J."/>
            <person name="Fossdal C.G."/>
            <person name="Hansson D."/>
            <person name="Henrissat B."/>
            <person name="Hietala A."/>
            <person name="Himmelstrand K."/>
            <person name="Hoffmeister D."/>
            <person name="Hogberg N."/>
            <person name="James T.Y."/>
            <person name="Karlsson M."/>
            <person name="Kohler A."/>
            <person name="Kues U."/>
            <person name="Lee Y.H."/>
            <person name="Lin Y.C."/>
            <person name="Lind M."/>
            <person name="Lindquist E."/>
            <person name="Lombard V."/>
            <person name="Lucas S."/>
            <person name="Lunden K."/>
            <person name="Morin E."/>
            <person name="Murat C."/>
            <person name="Park J."/>
            <person name="Raffaello T."/>
            <person name="Rouze P."/>
            <person name="Salamov A."/>
            <person name="Schmutz J."/>
            <person name="Solheim H."/>
            <person name="Stahlberg J."/>
            <person name="Velez H."/>
            <person name="de Vries R.P."/>
            <person name="Wiebenga A."/>
            <person name="Woodward S."/>
            <person name="Yakovlev I."/>
            <person name="Garbelotto M."/>
            <person name="Martin F."/>
            <person name="Grigoriev I.V."/>
            <person name="Stenlid J."/>
        </authorList>
    </citation>
    <scope>NUCLEOTIDE SEQUENCE [LARGE SCALE GENOMIC DNA]</scope>
    <source>
        <strain evidence="1 2">TC 32-1</strain>
    </source>
</reference>
<evidence type="ECO:0000313" key="1">
    <source>
        <dbReference type="EMBL" id="ETW82597.1"/>
    </source>
</evidence>
<proteinExistence type="predicted"/>
<sequence>MVAERAPRDLGSCVRTASSYWPLGARGQDWQFEPSWRARSPAMVSRMYESSRRGVPVPMDTQKANRARSQAFGVPRAYVWDPEWRDGCRWAYGEGGRGETC</sequence>
<organism evidence="1 2">
    <name type="scientific">Heterobasidion irregulare (strain TC 32-1)</name>
    <dbReference type="NCBI Taxonomy" id="747525"/>
    <lineage>
        <taxon>Eukaryota</taxon>
        <taxon>Fungi</taxon>
        <taxon>Dikarya</taxon>
        <taxon>Basidiomycota</taxon>
        <taxon>Agaricomycotina</taxon>
        <taxon>Agaricomycetes</taxon>
        <taxon>Russulales</taxon>
        <taxon>Bondarzewiaceae</taxon>
        <taxon>Heterobasidion</taxon>
        <taxon>Heterobasidion annosum species complex</taxon>
    </lineage>
</organism>
<accession>W4K9S4</accession>
<dbReference type="InParanoid" id="W4K9S4"/>
<protein>
    <submittedName>
        <fullName evidence="1">Uncharacterized protein</fullName>
    </submittedName>
</protein>
<dbReference type="EMBL" id="KI925457">
    <property type="protein sequence ID" value="ETW82597.1"/>
    <property type="molecule type" value="Genomic_DNA"/>
</dbReference>
<dbReference type="KEGG" id="hir:HETIRDRAFT_426210"/>
<name>W4K9S4_HETIT</name>
<dbReference type="Proteomes" id="UP000030671">
    <property type="component" value="Unassembled WGS sequence"/>
</dbReference>
<gene>
    <name evidence="1" type="ORF">HETIRDRAFT_426210</name>
</gene>
<dbReference type="RefSeq" id="XP_009544948.1">
    <property type="nucleotide sequence ID" value="XM_009546653.1"/>
</dbReference>
<dbReference type="HOGENOM" id="CLU_2292053_0_0_1"/>